<dbReference type="GO" id="GO:0071035">
    <property type="term" value="P:nuclear polyadenylation-dependent rRNA catabolic process"/>
    <property type="evidence" value="ECO:0007669"/>
    <property type="project" value="TreeGrafter"/>
</dbReference>
<dbReference type="eggNOG" id="KOG2206">
    <property type="taxonomic scope" value="Eukaryota"/>
</dbReference>
<feature type="domain" description="HRDC" evidence="10">
    <location>
        <begin position="467"/>
        <end position="547"/>
    </location>
</feature>
<dbReference type="InterPro" id="IPR002121">
    <property type="entry name" value="HRDC_dom"/>
</dbReference>
<sequence>MDNSADFSSFYEKATAAVIKSTQTVIKIGKEDVDFHRTSSAEFAENLDEQSSRLLSLTSSLLKVATGGTDIEPPVLEDEDAIEDNWRGIVDVIDNLLEKADACLDEFTGIIKKLSPPQQDQIREASTRQQEKKFPTIYDYGPSKIPKPQLQFRTAPNNHDTSPFRPLLKSKPHAIVPLEQSLRLVEAEKKPALYVMMRKVFESDINSTYSYPNPYEKEIRDAKFPESAYVAAPPVDFGPVESTEAVWVDTPEGVAEMVKELKKAKEIAVDLEHHDVHTYYGLVSLMQISTRDKDWVVDTLQPWREDLQQLNEVFADPNILKVFHGSTMDIVWLQRDLGLYVVGLFDTYHAAVALGFPKRSLKFLLEKYARYEADKKYQMADWRLRPLTEEMLRYARADTHYLLYIYDCLRNELLEKSTPKRNQIDYVLERSKTEALQRYERPVYDMAGGQGAGGWHDLLSRNPALLSKEQFAVFRAVHEWRDRVAREEDEGLQCVFPRHMLFKVAIAMPVDKHTLFKTLSPVTLIVKYRINELLALIKKAKIEGATGPELRDIIKPRKTVEEAVVSATKPSPLVTGEPTVISVVRADSSQFWGAALQPQESAIVPPNYKVAASFEALRLSVPIPPMPVTVSEVRQMIQDTTPAVTPVEQSPMNTPSANKAEKRSDIFTIKEVAPRHKRKAAEVVEDSDETSSSSGSSESESESGSKSSSEEEKEKEEEEEEEEEEEIHIQPPTKKSRKEKKPQKKPPTVEEDTIPFDYNTASSVLHSEDMAAAAAAAIAPNHQKYYNPYAKALNAPSGVRKQKKETSGRTFTFR</sequence>
<dbReference type="GO" id="GO:0000176">
    <property type="term" value="C:nuclear exosome (RNase complex)"/>
    <property type="evidence" value="ECO:0007669"/>
    <property type="project" value="InterPro"/>
</dbReference>
<keyword evidence="5" id="KW-0271">Exosome</keyword>
<dbReference type="FunFam" id="3.30.420.10:FF:000059">
    <property type="entry name" value="Exosome complex exonuclease Rrp6"/>
    <property type="match status" value="1"/>
</dbReference>
<dbReference type="SUPFAM" id="SSF47819">
    <property type="entry name" value="HRDC-like"/>
    <property type="match status" value="1"/>
</dbReference>
<evidence type="ECO:0000256" key="7">
    <source>
        <dbReference type="ARBA" id="ARBA00023242"/>
    </source>
</evidence>
<evidence type="ECO:0000256" key="4">
    <source>
        <dbReference type="ARBA" id="ARBA00022801"/>
    </source>
</evidence>
<dbReference type="GO" id="GO:0000175">
    <property type="term" value="F:3'-5'-RNA exonuclease activity"/>
    <property type="evidence" value="ECO:0007669"/>
    <property type="project" value="InterPro"/>
</dbReference>
<dbReference type="PROSITE" id="PS50967">
    <property type="entry name" value="HRDC"/>
    <property type="match status" value="1"/>
</dbReference>
<dbReference type="GO" id="GO:0071036">
    <property type="term" value="P:nuclear polyadenylation-dependent snoRNA catabolic process"/>
    <property type="evidence" value="ECO:0007669"/>
    <property type="project" value="TreeGrafter"/>
</dbReference>
<gene>
    <name evidence="11" type="ORF">GQ26_0062370</name>
</gene>
<dbReference type="InterPro" id="IPR012337">
    <property type="entry name" value="RNaseH-like_sf"/>
</dbReference>
<dbReference type="PANTHER" id="PTHR12124:SF47">
    <property type="entry name" value="EXOSOME COMPONENT 10"/>
    <property type="match status" value="1"/>
</dbReference>
<evidence type="ECO:0000256" key="8">
    <source>
        <dbReference type="ARBA" id="ARBA00043957"/>
    </source>
</evidence>
<dbReference type="GO" id="GO:0071039">
    <property type="term" value="P:nuclear polyadenylation-dependent CUT catabolic process"/>
    <property type="evidence" value="ECO:0007669"/>
    <property type="project" value="TreeGrafter"/>
</dbReference>
<reference evidence="11" key="2">
    <citation type="journal article" date="2014" name="PLoS Genet.">
        <title>Signature gene expression reveals novel clues to the molecular mechanisms of dimorphic transition in Penicillium marneffei.</title>
        <authorList>
            <person name="Yang E."/>
            <person name="Wang G."/>
            <person name="Cai J."/>
            <person name="Woo P.C."/>
            <person name="Lau S.K."/>
            <person name="Yuen K.-Y."/>
            <person name="Chow W.-N."/>
            <person name="Lin X."/>
        </authorList>
    </citation>
    <scope>NUCLEOTIDE SEQUENCE</scope>
    <source>
        <strain evidence="11">PM1</strain>
    </source>
</reference>
<dbReference type="Pfam" id="PF01612">
    <property type="entry name" value="DNA_pol_A_exo1"/>
    <property type="match status" value="1"/>
</dbReference>
<evidence type="ECO:0000256" key="2">
    <source>
        <dbReference type="ARBA" id="ARBA00022552"/>
    </source>
</evidence>
<name>A0A093VEK9_TALMA</name>
<dbReference type="HOGENOM" id="CLU_010129_0_1_1"/>
<dbReference type="InterPro" id="IPR045092">
    <property type="entry name" value="Rrp6-like"/>
</dbReference>
<dbReference type="Gene3D" id="1.10.150.80">
    <property type="entry name" value="HRDC domain"/>
    <property type="match status" value="1"/>
</dbReference>
<evidence type="ECO:0000259" key="10">
    <source>
        <dbReference type="PROSITE" id="PS50967"/>
    </source>
</evidence>
<dbReference type="GO" id="GO:0071051">
    <property type="term" value="P:poly(A)-dependent snoRNA 3'-end processing"/>
    <property type="evidence" value="ECO:0007669"/>
    <property type="project" value="TreeGrafter"/>
</dbReference>
<feature type="compositionally biased region" description="Acidic residues" evidence="9">
    <location>
        <begin position="711"/>
        <end position="726"/>
    </location>
</feature>
<dbReference type="PANTHER" id="PTHR12124">
    <property type="entry name" value="POLYMYOSITIS/SCLERODERMA AUTOANTIGEN-RELATED"/>
    <property type="match status" value="1"/>
</dbReference>
<dbReference type="GO" id="GO:0005730">
    <property type="term" value="C:nucleolus"/>
    <property type="evidence" value="ECO:0007669"/>
    <property type="project" value="TreeGrafter"/>
</dbReference>
<evidence type="ECO:0000256" key="6">
    <source>
        <dbReference type="ARBA" id="ARBA00022839"/>
    </source>
</evidence>
<evidence type="ECO:0000256" key="9">
    <source>
        <dbReference type="SAM" id="MobiDB-lite"/>
    </source>
</evidence>
<evidence type="ECO:0000256" key="1">
    <source>
        <dbReference type="ARBA" id="ARBA00004123"/>
    </source>
</evidence>
<dbReference type="Pfam" id="PF08066">
    <property type="entry name" value="PMC2NT"/>
    <property type="match status" value="1"/>
</dbReference>
<feature type="compositionally biased region" description="Low complexity" evidence="9">
    <location>
        <begin position="690"/>
        <end position="707"/>
    </location>
</feature>
<dbReference type="GO" id="GO:0000467">
    <property type="term" value="P:exonucleolytic trimming to generate mature 3'-end of 5.8S rRNA from tricistronic rRNA transcript (SSU-rRNA, 5.8S rRNA, LSU-rRNA)"/>
    <property type="evidence" value="ECO:0007669"/>
    <property type="project" value="InterPro"/>
</dbReference>
<dbReference type="InterPro" id="IPR010997">
    <property type="entry name" value="HRDC-like_sf"/>
</dbReference>
<dbReference type="InterPro" id="IPR012588">
    <property type="entry name" value="Exosome-assoc_fac_Rrp6_N"/>
</dbReference>
<dbReference type="InterPro" id="IPR002562">
    <property type="entry name" value="3'-5'_exonuclease_dom"/>
</dbReference>
<keyword evidence="7" id="KW-0539">Nucleus</keyword>
<dbReference type="EMBL" id="JPOX01000006">
    <property type="protein sequence ID" value="KFX50972.1"/>
    <property type="molecule type" value="Genomic_DNA"/>
</dbReference>
<protein>
    <submittedName>
        <fullName evidence="11">Exosome complex exonuclease rrp6</fullName>
    </submittedName>
</protein>
<feature type="region of interest" description="Disordered" evidence="9">
    <location>
        <begin position="641"/>
        <end position="756"/>
    </location>
</feature>
<dbReference type="SMART" id="SM00341">
    <property type="entry name" value="HRDC"/>
    <property type="match status" value="1"/>
</dbReference>
<accession>A0A093VEK9</accession>
<dbReference type="GO" id="GO:0071040">
    <property type="term" value="P:nuclear polyadenylation-dependent antisense transcript catabolic process"/>
    <property type="evidence" value="ECO:0007669"/>
    <property type="project" value="TreeGrafter"/>
</dbReference>
<comment type="caution">
    <text evidence="11">The sequence shown here is derived from an EMBL/GenBank/DDBJ whole genome shotgun (WGS) entry which is preliminary data.</text>
</comment>
<dbReference type="InterPro" id="IPR049559">
    <property type="entry name" value="Rrp6p-like_exo"/>
</dbReference>
<keyword evidence="6 11" id="KW-0269">Exonuclease</keyword>
<feature type="compositionally biased region" description="Polar residues" evidence="9">
    <location>
        <begin position="641"/>
        <end position="657"/>
    </location>
</feature>
<organism evidence="11">
    <name type="scientific">Talaromyces marneffei PM1</name>
    <dbReference type="NCBI Taxonomy" id="1077442"/>
    <lineage>
        <taxon>Eukaryota</taxon>
        <taxon>Fungi</taxon>
        <taxon>Dikarya</taxon>
        <taxon>Ascomycota</taxon>
        <taxon>Pezizomycotina</taxon>
        <taxon>Eurotiomycetes</taxon>
        <taxon>Eurotiomycetidae</taxon>
        <taxon>Eurotiales</taxon>
        <taxon>Trichocomaceae</taxon>
        <taxon>Talaromyces</taxon>
        <taxon>Talaromyces sect. Talaromyces</taxon>
    </lineage>
</organism>
<dbReference type="GO" id="GO:0000166">
    <property type="term" value="F:nucleotide binding"/>
    <property type="evidence" value="ECO:0007669"/>
    <property type="project" value="InterPro"/>
</dbReference>
<feature type="compositionally biased region" description="Basic residues" evidence="9">
    <location>
        <begin position="734"/>
        <end position="744"/>
    </location>
</feature>
<evidence type="ECO:0000256" key="3">
    <source>
        <dbReference type="ARBA" id="ARBA00022722"/>
    </source>
</evidence>
<dbReference type="SUPFAM" id="SSF53098">
    <property type="entry name" value="Ribonuclease H-like"/>
    <property type="match status" value="1"/>
</dbReference>
<dbReference type="GO" id="GO:0071038">
    <property type="term" value="P:TRAMP-dependent tRNA surveillance pathway"/>
    <property type="evidence" value="ECO:0007669"/>
    <property type="project" value="TreeGrafter"/>
</dbReference>
<dbReference type="Gene3D" id="3.30.420.10">
    <property type="entry name" value="Ribonuclease H-like superfamily/Ribonuclease H"/>
    <property type="match status" value="1"/>
</dbReference>
<dbReference type="AlphaFoldDB" id="A0A093VEK9"/>
<evidence type="ECO:0000256" key="5">
    <source>
        <dbReference type="ARBA" id="ARBA00022835"/>
    </source>
</evidence>
<dbReference type="Pfam" id="PF00570">
    <property type="entry name" value="HRDC"/>
    <property type="match status" value="1"/>
</dbReference>
<keyword evidence="2" id="KW-0698">rRNA processing</keyword>
<reference key="1">
    <citation type="journal article" date="2014" name="PLoS Genet.">
        <title>Signature Gene Expression Reveals Novel Clues to the Molecular Mechanisms of Dimorphic Transition in Penicillium marneffei.</title>
        <authorList>
            <person name="Yang E."/>
            <person name="Wang G."/>
            <person name="Cai J."/>
            <person name="Woo P.C."/>
            <person name="Lau S.K."/>
            <person name="Yuen K.-Y."/>
            <person name="Chow W.-N."/>
            <person name="Lin X."/>
        </authorList>
    </citation>
    <scope>NUCLEOTIDE SEQUENCE [LARGE SCALE GENOMIC DNA]</scope>
    <source>
        <strain>PM1</strain>
    </source>
</reference>
<dbReference type="InterPro" id="IPR044876">
    <property type="entry name" value="HRDC_dom_sf"/>
</dbReference>
<dbReference type="InterPro" id="IPR036397">
    <property type="entry name" value="RNaseH_sf"/>
</dbReference>
<dbReference type="FunFam" id="1.10.150.80:FF:000001">
    <property type="entry name" value="Putative exosome component 10"/>
    <property type="match status" value="1"/>
</dbReference>
<keyword evidence="3" id="KW-0540">Nuclease</keyword>
<comment type="similarity">
    <text evidence="8">Belongs to the exosome component 10/RRP6 family.</text>
</comment>
<dbReference type="CDD" id="cd06147">
    <property type="entry name" value="Rrp6p_like_exo"/>
    <property type="match status" value="1"/>
</dbReference>
<dbReference type="GO" id="GO:0071044">
    <property type="term" value="P:histone mRNA catabolic process"/>
    <property type="evidence" value="ECO:0007669"/>
    <property type="project" value="TreeGrafter"/>
</dbReference>
<dbReference type="SMART" id="SM00474">
    <property type="entry name" value="35EXOc"/>
    <property type="match status" value="1"/>
</dbReference>
<comment type="subcellular location">
    <subcellularLocation>
        <location evidence="1">Nucleus</location>
    </subcellularLocation>
</comment>
<dbReference type="GO" id="GO:0003727">
    <property type="term" value="F:single-stranded RNA binding"/>
    <property type="evidence" value="ECO:0007669"/>
    <property type="project" value="TreeGrafter"/>
</dbReference>
<proteinExistence type="inferred from homology"/>
<keyword evidence="4" id="KW-0378">Hydrolase</keyword>
<evidence type="ECO:0000313" key="11">
    <source>
        <dbReference type="EMBL" id="KFX50972.1"/>
    </source>
</evidence>
<dbReference type="GO" id="GO:0071037">
    <property type="term" value="P:nuclear polyadenylation-dependent snRNA catabolic process"/>
    <property type="evidence" value="ECO:0007669"/>
    <property type="project" value="TreeGrafter"/>
</dbReference>